<dbReference type="PROSITE" id="PS51118">
    <property type="entry name" value="HTH_HXLR"/>
    <property type="match status" value="1"/>
</dbReference>
<sequence length="150" mass="16670">MTAKTAQEGTVLKLEHSDLPGHSDVTAPQASIHNDCRGVATVLSRVGDKWSVLVIMMLGERPLRFNELKRMIGGISQRMLTLTLRGLERDGLVTRTVFPTVPPRVDYELTELGRGLSAPVKELGQWAKQHLPDIEGARESFDRRRSAEQA</sequence>
<reference evidence="5" key="1">
    <citation type="submission" date="2006-03" db="EMBL/GenBank/DDBJ databases">
        <title>Complete sequence of Rhodopseudomonas palustris BisB18.</title>
        <authorList>
            <consortium name="US DOE Joint Genome Institute"/>
            <person name="Copeland A."/>
            <person name="Lucas S."/>
            <person name="Lapidus A."/>
            <person name="Barry K."/>
            <person name="Detter J.C."/>
            <person name="Glavina del Rio T."/>
            <person name="Hammon N."/>
            <person name="Israni S."/>
            <person name="Dalin E."/>
            <person name="Tice H."/>
            <person name="Pitluck S."/>
            <person name="Chain P."/>
            <person name="Malfatti S."/>
            <person name="Shin M."/>
            <person name="Vergez L."/>
            <person name="Schmutz J."/>
            <person name="Larimer F."/>
            <person name="Land M."/>
            <person name="Hauser L."/>
            <person name="Pelletier D.A."/>
            <person name="Kyrpides N."/>
            <person name="Anderson I."/>
            <person name="Oda Y."/>
            <person name="Harwood C.S."/>
            <person name="Richardson P."/>
        </authorList>
    </citation>
    <scope>NUCLEOTIDE SEQUENCE [LARGE SCALE GENOMIC DNA]</scope>
    <source>
        <strain evidence="5">BisB18</strain>
    </source>
</reference>
<dbReference type="PANTHER" id="PTHR33204:SF39">
    <property type="entry name" value="TRANSCRIPTIONAL REGULATORY PROTEIN"/>
    <property type="match status" value="1"/>
</dbReference>
<evidence type="ECO:0000256" key="1">
    <source>
        <dbReference type="ARBA" id="ARBA00023015"/>
    </source>
</evidence>
<protein>
    <submittedName>
        <fullName evidence="5">Putative transcriptional regulator</fullName>
    </submittedName>
</protein>
<evidence type="ECO:0000256" key="2">
    <source>
        <dbReference type="ARBA" id="ARBA00023125"/>
    </source>
</evidence>
<keyword evidence="1" id="KW-0805">Transcription regulation</keyword>
<dbReference type="InterPro" id="IPR036390">
    <property type="entry name" value="WH_DNA-bd_sf"/>
</dbReference>
<evidence type="ECO:0000259" key="4">
    <source>
        <dbReference type="PROSITE" id="PS51118"/>
    </source>
</evidence>
<dbReference type="STRING" id="316056.RPC_2243"/>
<dbReference type="eggNOG" id="COG1733">
    <property type="taxonomic scope" value="Bacteria"/>
</dbReference>
<organism evidence="5">
    <name type="scientific">Rhodopseudomonas palustris (strain BisB18)</name>
    <dbReference type="NCBI Taxonomy" id="316056"/>
    <lineage>
        <taxon>Bacteria</taxon>
        <taxon>Pseudomonadati</taxon>
        <taxon>Pseudomonadota</taxon>
        <taxon>Alphaproteobacteria</taxon>
        <taxon>Hyphomicrobiales</taxon>
        <taxon>Nitrobacteraceae</taxon>
        <taxon>Rhodopseudomonas</taxon>
    </lineage>
</organism>
<proteinExistence type="predicted"/>
<dbReference type="Pfam" id="PF01638">
    <property type="entry name" value="HxlR"/>
    <property type="match status" value="1"/>
</dbReference>
<dbReference type="PANTHER" id="PTHR33204">
    <property type="entry name" value="TRANSCRIPTIONAL REGULATOR, MARR FAMILY"/>
    <property type="match status" value="1"/>
</dbReference>
<dbReference type="KEGG" id="rpc:RPC_2243"/>
<name>Q215Y9_RHOPB</name>
<evidence type="ECO:0000313" key="5">
    <source>
        <dbReference type="EMBL" id="ABD87797.1"/>
    </source>
</evidence>
<dbReference type="Gene3D" id="1.10.10.10">
    <property type="entry name" value="Winged helix-like DNA-binding domain superfamily/Winged helix DNA-binding domain"/>
    <property type="match status" value="1"/>
</dbReference>
<accession>Q215Y9</accession>
<dbReference type="InterPro" id="IPR036388">
    <property type="entry name" value="WH-like_DNA-bd_sf"/>
</dbReference>
<evidence type="ECO:0000256" key="3">
    <source>
        <dbReference type="ARBA" id="ARBA00023163"/>
    </source>
</evidence>
<feature type="domain" description="HTH hxlR-type" evidence="4">
    <location>
        <begin position="36"/>
        <end position="135"/>
    </location>
</feature>
<keyword evidence="2" id="KW-0238">DNA-binding</keyword>
<dbReference type="GO" id="GO:0003677">
    <property type="term" value="F:DNA binding"/>
    <property type="evidence" value="ECO:0007669"/>
    <property type="project" value="UniProtKB-KW"/>
</dbReference>
<dbReference type="AlphaFoldDB" id="Q215Y9"/>
<dbReference type="InterPro" id="IPR002577">
    <property type="entry name" value="HTH_HxlR"/>
</dbReference>
<gene>
    <name evidence="5" type="ordered locus">RPC_2243</name>
</gene>
<dbReference type="EMBL" id="CP000301">
    <property type="protein sequence ID" value="ABD87797.1"/>
    <property type="molecule type" value="Genomic_DNA"/>
</dbReference>
<dbReference type="HOGENOM" id="CLU_111585_2_1_5"/>
<dbReference type="RefSeq" id="WP_011472696.1">
    <property type="nucleotide sequence ID" value="NC_007925.1"/>
</dbReference>
<dbReference type="SUPFAM" id="SSF46785">
    <property type="entry name" value="Winged helix' DNA-binding domain"/>
    <property type="match status" value="1"/>
</dbReference>
<keyword evidence="3" id="KW-0804">Transcription</keyword>